<dbReference type="InterPro" id="IPR025436">
    <property type="entry name" value="DUF4179"/>
</dbReference>
<feature type="transmembrane region" description="Helical" evidence="1">
    <location>
        <begin position="53"/>
        <end position="73"/>
    </location>
</feature>
<organism evidence="4 5">
    <name type="scientific">Bacillus weihaiensis</name>
    <dbReference type="NCBI Taxonomy" id="1547283"/>
    <lineage>
        <taxon>Bacteria</taxon>
        <taxon>Bacillati</taxon>
        <taxon>Bacillota</taxon>
        <taxon>Bacilli</taxon>
        <taxon>Bacillales</taxon>
        <taxon>Bacillaceae</taxon>
        <taxon>Bacillus</taxon>
    </lineage>
</organism>
<dbReference type="InterPro" id="IPR040680">
    <property type="entry name" value="DUF5643"/>
</dbReference>
<evidence type="ECO:0008006" key="6">
    <source>
        <dbReference type="Google" id="ProtNLM"/>
    </source>
</evidence>
<name>A0A1L3MTF5_9BACI</name>
<accession>A0A1L3MTF5</accession>
<dbReference type="Proteomes" id="UP000181936">
    <property type="component" value="Chromosome"/>
</dbReference>
<dbReference type="EMBL" id="CP016020">
    <property type="protein sequence ID" value="APH05619.1"/>
    <property type="molecule type" value="Genomic_DNA"/>
</dbReference>
<feature type="domain" description="DUF5643" evidence="3">
    <location>
        <begin position="228"/>
        <end position="337"/>
    </location>
</feature>
<proteinExistence type="predicted"/>
<evidence type="ECO:0000259" key="2">
    <source>
        <dbReference type="Pfam" id="PF13786"/>
    </source>
</evidence>
<dbReference type="RefSeq" id="WP_072580412.1">
    <property type="nucleotide sequence ID" value="NZ_CP016020.1"/>
</dbReference>
<reference evidence="4 5" key="1">
    <citation type="journal article" date="2016" name="Sci. Rep.">
        <title>Complete genome sequence and transcriptomic analysis of a novel marine strain Bacillus weihaiensis reveals the mechanism of brown algae degradation.</title>
        <authorList>
            <person name="Zhu Y."/>
            <person name="Chen P."/>
            <person name="Bao Y."/>
            <person name="Men Y."/>
            <person name="Zeng Y."/>
            <person name="Yang J."/>
            <person name="Sun J."/>
            <person name="Sun Y."/>
        </authorList>
    </citation>
    <scope>NUCLEOTIDE SEQUENCE [LARGE SCALE GENOMIC DNA]</scope>
    <source>
        <strain evidence="4 5">Alg07</strain>
    </source>
</reference>
<dbReference type="Pfam" id="PF13786">
    <property type="entry name" value="DUF4179"/>
    <property type="match status" value="1"/>
</dbReference>
<keyword evidence="1" id="KW-1133">Transmembrane helix</keyword>
<sequence>MFNPEEEKLIEWKNKYDELDIPMDKIDQALIEGFQRATQTPEKQLVKRNRKTWIWSSVAAAILFISLLTSIRVSPTFASYLSHVPGMDKLVELIQDDKGLQSAFEHDYAQHIGAIDQQGDLKLTVESVIKDTEGMFIFYSIQTSNDLEMKDIDIRKVKLTTKNGDEIEYDSLSYGNPSEGNMDLIEYYLRNPISEEEFVLDVEAMISGEKVTFNVPFTAKNQVVKPVIFQPNETVMIENQKITVKEVTITPLRVAIHLKMDESNTKRLLSFEDIRLVDENGEEWSKISNGITSSNISKDEVILYSQSNYFKEPKSLSIVFNKIQAIDKDHDYVLVDTAQKKIIEQPKGDLLSNVELVGRDLWFTLNTKEEFHFSIFGEATDANGELIEGTGGMMEGHEGGYHRIGIHLKDRQHVNPIKIDLNFYPSWIEGEARVELK</sequence>
<dbReference type="Gene3D" id="2.60.40.1630">
    <property type="entry name" value="bacillus anthracis domain"/>
    <property type="match status" value="1"/>
</dbReference>
<dbReference type="Pfam" id="PF18705">
    <property type="entry name" value="DUF5643"/>
    <property type="match status" value="1"/>
</dbReference>
<dbReference type="KEGG" id="bwh:A9C19_13150"/>
<feature type="domain" description="DUF4179" evidence="2">
    <location>
        <begin position="49"/>
        <end position="142"/>
    </location>
</feature>
<protein>
    <recommendedName>
        <fullName evidence="6">DUF4179 domain-containing protein</fullName>
    </recommendedName>
</protein>
<dbReference type="OrthoDB" id="2725974at2"/>
<dbReference type="STRING" id="1547283.A9C19_13150"/>
<evidence type="ECO:0000259" key="3">
    <source>
        <dbReference type="Pfam" id="PF18705"/>
    </source>
</evidence>
<keyword evidence="1" id="KW-0812">Transmembrane</keyword>
<evidence type="ECO:0000313" key="4">
    <source>
        <dbReference type="EMBL" id="APH05619.1"/>
    </source>
</evidence>
<keyword evidence="5" id="KW-1185">Reference proteome</keyword>
<dbReference type="AlphaFoldDB" id="A0A1L3MTF5"/>
<evidence type="ECO:0000313" key="5">
    <source>
        <dbReference type="Proteomes" id="UP000181936"/>
    </source>
</evidence>
<gene>
    <name evidence="4" type="ORF">A9C19_13150</name>
</gene>
<keyword evidence="1" id="KW-0472">Membrane</keyword>
<evidence type="ECO:0000256" key="1">
    <source>
        <dbReference type="SAM" id="Phobius"/>
    </source>
</evidence>